<dbReference type="PANTHER" id="PTHR16127:SF10">
    <property type="entry name" value="BETA-TAXILIN"/>
    <property type="match status" value="1"/>
</dbReference>
<dbReference type="Pfam" id="PF09728">
    <property type="entry name" value="Taxilin"/>
    <property type="match status" value="1"/>
</dbReference>
<feature type="region of interest" description="Disordered" evidence="3">
    <location>
        <begin position="420"/>
        <end position="484"/>
    </location>
</feature>
<evidence type="ECO:0000256" key="1">
    <source>
        <dbReference type="ARBA" id="ARBA00009550"/>
    </source>
</evidence>
<feature type="compositionally biased region" description="Polar residues" evidence="3">
    <location>
        <begin position="463"/>
        <end position="474"/>
    </location>
</feature>
<feature type="coiled-coil region" evidence="2">
    <location>
        <begin position="149"/>
        <end position="237"/>
    </location>
</feature>
<keyword evidence="5" id="KW-1185">Reference proteome</keyword>
<protein>
    <submittedName>
        <fullName evidence="4">Beta-taxilin</fullName>
    </submittedName>
</protein>
<dbReference type="EMBL" id="SCEB01215181">
    <property type="protein sequence ID" value="RXM30906.1"/>
    <property type="molecule type" value="Genomic_DNA"/>
</dbReference>
<comment type="caution">
    <text evidence="4">The sequence shown here is derived from an EMBL/GenBank/DDBJ whole genome shotgun (WGS) entry which is preliminary data.</text>
</comment>
<accession>A0A444U6T5</accession>
<evidence type="ECO:0000313" key="4">
    <source>
        <dbReference type="EMBL" id="RXM30906.1"/>
    </source>
</evidence>
<evidence type="ECO:0000256" key="2">
    <source>
        <dbReference type="SAM" id="Coils"/>
    </source>
</evidence>
<feature type="region of interest" description="Disordered" evidence="3">
    <location>
        <begin position="21"/>
        <end position="70"/>
    </location>
</feature>
<proteinExistence type="inferred from homology"/>
<feature type="compositionally biased region" description="Polar residues" evidence="3">
    <location>
        <begin position="22"/>
        <end position="33"/>
    </location>
</feature>
<keyword evidence="2" id="KW-0175">Coiled coil</keyword>
<dbReference type="Proteomes" id="UP000289886">
    <property type="component" value="Unassembled WGS sequence"/>
</dbReference>
<evidence type="ECO:0000256" key="3">
    <source>
        <dbReference type="SAM" id="MobiDB-lite"/>
    </source>
</evidence>
<gene>
    <name evidence="4" type="ORF">EOD39_7449</name>
</gene>
<dbReference type="AlphaFoldDB" id="A0A444U6T5"/>
<dbReference type="PANTHER" id="PTHR16127">
    <property type="entry name" value="TAXILIN"/>
    <property type="match status" value="1"/>
</dbReference>
<reference evidence="4 5" key="1">
    <citation type="submission" date="2019-01" db="EMBL/GenBank/DDBJ databases">
        <title>Draft Genome and Complete Hox-Cluster Characterization of the Sterlet Sturgeon (Acipenser ruthenus).</title>
        <authorList>
            <person name="Wei Q."/>
        </authorList>
    </citation>
    <scope>NUCLEOTIDE SEQUENCE [LARGE SCALE GENOMIC DNA]</scope>
    <source>
        <strain evidence="4">WHYD16114868_AA</strain>
        <tissue evidence="4">Blood</tissue>
    </source>
</reference>
<comment type="similarity">
    <text evidence="1">Belongs to the taxilin family.</text>
</comment>
<dbReference type="GO" id="GO:0019905">
    <property type="term" value="F:syntaxin binding"/>
    <property type="evidence" value="ECO:0007669"/>
    <property type="project" value="InterPro"/>
</dbReference>
<evidence type="ECO:0000313" key="5">
    <source>
        <dbReference type="Proteomes" id="UP000289886"/>
    </source>
</evidence>
<feature type="compositionally biased region" description="Acidic residues" evidence="3">
    <location>
        <begin position="382"/>
        <end position="393"/>
    </location>
</feature>
<name>A0A444U6T5_ACIRT</name>
<organism evidence="4 5">
    <name type="scientific">Acipenser ruthenus</name>
    <name type="common">Sterlet sturgeon</name>
    <dbReference type="NCBI Taxonomy" id="7906"/>
    <lineage>
        <taxon>Eukaryota</taxon>
        <taxon>Metazoa</taxon>
        <taxon>Chordata</taxon>
        <taxon>Craniata</taxon>
        <taxon>Vertebrata</taxon>
        <taxon>Euteleostomi</taxon>
        <taxon>Actinopterygii</taxon>
        <taxon>Chondrostei</taxon>
        <taxon>Acipenseriformes</taxon>
        <taxon>Acipenseridae</taxon>
        <taxon>Acipenser</taxon>
    </lineage>
</organism>
<sequence>METSICDISEELNRQLEDIINTYGSGASSAQESTNKEPEDDDKVESDDTNSEQPVTSDASVAKEASVGKEQKLEKKIIKGLGEAPAMLTRQISLQQQLEKPQETPPSRDRLEEHRSEQKQLKVLQKKQALIMKEKDHLQSEHSRAILARSKLESLCRELQRHNKTLKEKTLQRSREDEEKRKEITTHFQNTLIDIQSQIEQHSDRNNKLCQENSDLAEKLKGILDQYEQREEHLNKIFKHRDLQQQLVDAKLEQANVMLKEAEDCHQREKEYLTLYTEKFEEFQGTMTKSNEVFANFKQEMDRMSKKMKTLEKETTVWRTRFESCNKALLDVIEEKVVQDKEFECFQLKIQRLEKLCRALQDERTVLYKKISEIRGTREEKKEEEEEEEDSEDQSAKEVKQFPLPQLPCIQDPMAAFTISHIIDEEEGPLEASQVAEVDSLPTPQPGPAAPVNSESPAEPTSDKPSATQENTQEQTDRDMEAVD</sequence>
<feature type="compositionally biased region" description="Acidic residues" evidence="3">
    <location>
        <begin position="38"/>
        <end position="50"/>
    </location>
</feature>
<dbReference type="InterPro" id="IPR026183">
    <property type="entry name" value="Taxilin_fam"/>
</dbReference>
<feature type="compositionally biased region" description="Basic and acidic residues" evidence="3">
    <location>
        <begin position="475"/>
        <end position="484"/>
    </location>
</feature>
<feature type="compositionally biased region" description="Basic and acidic residues" evidence="3">
    <location>
        <begin position="100"/>
        <end position="120"/>
    </location>
</feature>
<feature type="region of interest" description="Disordered" evidence="3">
    <location>
        <begin position="95"/>
        <end position="120"/>
    </location>
</feature>
<feature type="region of interest" description="Disordered" evidence="3">
    <location>
        <begin position="376"/>
        <end position="398"/>
    </location>
</feature>